<evidence type="ECO:0000313" key="4">
    <source>
        <dbReference type="Proteomes" id="UP000234881"/>
    </source>
</evidence>
<dbReference type="CDD" id="cd00291">
    <property type="entry name" value="SirA_YedF_YeeD"/>
    <property type="match status" value="1"/>
</dbReference>
<organism evidence="3 4">
    <name type="scientific">Cohaesibacter celericrescens</name>
    <dbReference type="NCBI Taxonomy" id="2067669"/>
    <lineage>
        <taxon>Bacteria</taxon>
        <taxon>Pseudomonadati</taxon>
        <taxon>Pseudomonadota</taxon>
        <taxon>Alphaproteobacteria</taxon>
        <taxon>Hyphomicrobiales</taxon>
        <taxon>Cohaesibacteraceae</taxon>
    </lineage>
</organism>
<dbReference type="Gene3D" id="3.30.110.40">
    <property type="entry name" value="TusA-like domain"/>
    <property type="match status" value="1"/>
</dbReference>
<dbReference type="EMBL" id="PKUQ01000011">
    <property type="protein sequence ID" value="PLW78085.1"/>
    <property type="molecule type" value="Genomic_DNA"/>
</dbReference>
<evidence type="ECO:0000256" key="1">
    <source>
        <dbReference type="ARBA" id="ARBA00008984"/>
    </source>
</evidence>
<gene>
    <name evidence="3" type="ORF">C0081_06440</name>
</gene>
<dbReference type="PANTHER" id="PTHR33279">
    <property type="entry name" value="SULFUR CARRIER PROTEIN YEDF-RELATED"/>
    <property type="match status" value="1"/>
</dbReference>
<dbReference type="Proteomes" id="UP000234881">
    <property type="component" value="Unassembled WGS sequence"/>
</dbReference>
<feature type="domain" description="UPF0033" evidence="2">
    <location>
        <begin position="4"/>
        <end position="28"/>
    </location>
</feature>
<keyword evidence="4" id="KW-1185">Reference proteome</keyword>
<evidence type="ECO:0000259" key="2">
    <source>
        <dbReference type="PROSITE" id="PS01148"/>
    </source>
</evidence>
<reference evidence="3 4" key="1">
    <citation type="submission" date="2018-01" db="EMBL/GenBank/DDBJ databases">
        <title>The draft genome sequence of Cohaesibacter sp. H1304.</title>
        <authorList>
            <person name="Wang N.-N."/>
            <person name="Du Z.-J."/>
        </authorList>
    </citation>
    <scope>NUCLEOTIDE SEQUENCE [LARGE SCALE GENOMIC DNA]</scope>
    <source>
        <strain evidence="3 4">H1304</strain>
    </source>
</reference>
<accession>A0A2N5XUG5</accession>
<dbReference type="OrthoDB" id="9797551at2"/>
<dbReference type="InterPro" id="IPR001455">
    <property type="entry name" value="TusA-like"/>
</dbReference>
<proteinExistence type="inferred from homology"/>
<dbReference type="SUPFAM" id="SSF64307">
    <property type="entry name" value="SirA-like"/>
    <property type="match status" value="1"/>
</dbReference>
<protein>
    <recommendedName>
        <fullName evidence="2">UPF0033 domain-containing protein</fullName>
    </recommendedName>
</protein>
<name>A0A2N5XUG5_9HYPH</name>
<sequence length="72" mass="8101">MHDLDLSGLKCPLPVLRTQKALKDLPKGSRIAILTTDPMAALDLPHFCSEHDHLLIDTQQRGPSTLWFLIEK</sequence>
<dbReference type="InterPro" id="IPR036868">
    <property type="entry name" value="TusA-like_sf"/>
</dbReference>
<comment type="similarity">
    <text evidence="1">Belongs to the sulfur carrier protein TusA family.</text>
</comment>
<dbReference type="AlphaFoldDB" id="A0A2N5XUG5"/>
<comment type="caution">
    <text evidence="3">The sequence shown here is derived from an EMBL/GenBank/DDBJ whole genome shotgun (WGS) entry which is preliminary data.</text>
</comment>
<dbReference type="PANTHER" id="PTHR33279:SF6">
    <property type="entry name" value="SULFUR CARRIER PROTEIN YEDF-RELATED"/>
    <property type="match status" value="1"/>
</dbReference>
<dbReference type="Pfam" id="PF01206">
    <property type="entry name" value="TusA"/>
    <property type="match status" value="1"/>
</dbReference>
<dbReference type="PROSITE" id="PS01148">
    <property type="entry name" value="UPF0033"/>
    <property type="match status" value="1"/>
</dbReference>
<evidence type="ECO:0000313" key="3">
    <source>
        <dbReference type="EMBL" id="PLW78085.1"/>
    </source>
</evidence>
<dbReference type="RefSeq" id="WP_101532992.1">
    <property type="nucleotide sequence ID" value="NZ_JBFHIU010000035.1"/>
</dbReference>